<dbReference type="Pfam" id="PF24459">
    <property type="entry name" value="DUF7574"/>
    <property type="match status" value="1"/>
</dbReference>
<feature type="domain" description="DUF7574" evidence="1">
    <location>
        <begin position="26"/>
        <end position="74"/>
    </location>
</feature>
<evidence type="ECO:0000313" key="2">
    <source>
        <dbReference type="EMBL" id="UJQ87193.1"/>
    </source>
</evidence>
<dbReference type="GeneID" id="77953938"/>
<organism evidence="2 3">
    <name type="scientific">Arthrobacter phage BaileyBlu</name>
    <dbReference type="NCBI Taxonomy" id="2910754"/>
    <lineage>
        <taxon>Viruses</taxon>
        <taxon>Duplodnaviria</taxon>
        <taxon>Heunggongvirae</taxon>
        <taxon>Uroviricota</taxon>
        <taxon>Caudoviricetes</taxon>
        <taxon>Casidaviridae</taxon>
        <taxon>Baileybluvirus</taxon>
        <taxon>Baileybluvirus baileyblu</taxon>
    </lineage>
</organism>
<dbReference type="EMBL" id="OL455900">
    <property type="protein sequence ID" value="UJQ87193.1"/>
    <property type="molecule type" value="Genomic_DNA"/>
</dbReference>
<sequence length="116" mass="13230">MALVTKFNYETMTNEAVPGTEDFIAVHDFYGGGYDWSSFHAYYSPSARRFFWYTDSGCSCYGPMESVDSIGDFEVGSREDLIRAWNAWAVVTRDYDVTLDEKISGALEIRRFKEAA</sequence>
<proteinExistence type="predicted"/>
<dbReference type="RefSeq" id="YP_010677559.1">
    <property type="nucleotide sequence ID" value="NC_071022.1"/>
</dbReference>
<evidence type="ECO:0000313" key="3">
    <source>
        <dbReference type="Proteomes" id="UP001200142"/>
    </source>
</evidence>
<accession>A0AA49GZU0</accession>
<name>A0AA49GZU0_9CAUD</name>
<keyword evidence="3" id="KW-1185">Reference proteome</keyword>
<dbReference type="KEGG" id="vg:77953938"/>
<protein>
    <recommendedName>
        <fullName evidence="1">DUF7574 domain-containing protein</fullName>
    </recommendedName>
</protein>
<evidence type="ECO:0000259" key="1">
    <source>
        <dbReference type="Pfam" id="PF24459"/>
    </source>
</evidence>
<reference evidence="2" key="1">
    <citation type="submission" date="2021-11" db="EMBL/GenBank/DDBJ databases">
        <authorList>
            <person name="Sydney V."/>
            <person name="Hansen K."/>
            <person name="Christner J."/>
            <person name="Deckinger K."/>
            <person name="Miller H."/>
            <person name="Baileys A."/>
            <person name="Berdar T."/>
            <person name="Fuhrer G."/>
            <person name="Everett M."/>
            <person name="Evans I."/>
            <person name="Harbison A."/>
            <person name="Jacks D."/>
            <person name="Philbrick A."/>
            <person name="Learn C."/>
            <person name="Swerdlow S.J."/>
            <person name="Klyczek K."/>
            <person name="Garlena R.A."/>
            <person name="Russell D.A."/>
            <person name="Jacobs-Sera D."/>
            <person name="Hatfull G.F."/>
        </authorList>
    </citation>
    <scope>NUCLEOTIDE SEQUENCE</scope>
</reference>
<gene>
    <name evidence="2" type="primary">55</name>
    <name evidence="2" type="ORF">SEA_BAILEYBLU_55</name>
</gene>
<dbReference type="InterPro" id="IPR055996">
    <property type="entry name" value="DUF7574"/>
</dbReference>
<dbReference type="Proteomes" id="UP001200142">
    <property type="component" value="Segment"/>
</dbReference>